<dbReference type="PANTHER" id="PTHR19211">
    <property type="entry name" value="ATP-BINDING TRANSPORT PROTEIN-RELATED"/>
    <property type="match status" value="1"/>
</dbReference>
<dbReference type="CDD" id="cd03221">
    <property type="entry name" value="ABCF_EF-3"/>
    <property type="match status" value="1"/>
</dbReference>
<dbReference type="PANTHER" id="PTHR19211:SF14">
    <property type="entry name" value="ATP-BINDING CASSETTE SUB-FAMILY F MEMBER 1"/>
    <property type="match status" value="1"/>
</dbReference>
<name>A0ABT4U5L8_9ACTN</name>
<dbReference type="InterPro" id="IPR003439">
    <property type="entry name" value="ABC_transporter-like_ATP-bd"/>
</dbReference>
<dbReference type="Gene3D" id="3.40.50.300">
    <property type="entry name" value="P-loop containing nucleotide triphosphate hydrolases"/>
    <property type="match status" value="2"/>
</dbReference>
<evidence type="ECO:0000256" key="1">
    <source>
        <dbReference type="ARBA" id="ARBA00022737"/>
    </source>
</evidence>
<protein>
    <submittedName>
        <fullName evidence="6">ABC-F family ATP-binding cassette domain-containing protein</fullName>
    </submittedName>
</protein>
<dbReference type="InterPro" id="IPR003593">
    <property type="entry name" value="AAA+_ATPase"/>
</dbReference>
<keyword evidence="4" id="KW-0175">Coiled coil</keyword>
<dbReference type="GO" id="GO:0005524">
    <property type="term" value="F:ATP binding"/>
    <property type="evidence" value="ECO:0007669"/>
    <property type="project" value="UniProtKB-KW"/>
</dbReference>
<proteinExistence type="predicted"/>
<evidence type="ECO:0000256" key="2">
    <source>
        <dbReference type="ARBA" id="ARBA00022741"/>
    </source>
</evidence>
<evidence type="ECO:0000256" key="3">
    <source>
        <dbReference type="ARBA" id="ARBA00022840"/>
    </source>
</evidence>
<keyword evidence="3 6" id="KW-0067">ATP-binding</keyword>
<evidence type="ECO:0000313" key="7">
    <source>
        <dbReference type="Proteomes" id="UP001527866"/>
    </source>
</evidence>
<keyword evidence="1" id="KW-0677">Repeat</keyword>
<dbReference type="InterPro" id="IPR027417">
    <property type="entry name" value="P-loop_NTPase"/>
</dbReference>
<feature type="domain" description="ABC transporter" evidence="5">
    <location>
        <begin position="317"/>
        <end position="542"/>
    </location>
</feature>
<dbReference type="InterPro" id="IPR017871">
    <property type="entry name" value="ABC_transporter-like_CS"/>
</dbReference>
<evidence type="ECO:0000313" key="6">
    <source>
        <dbReference type="EMBL" id="MDA2812253.1"/>
    </source>
</evidence>
<evidence type="ECO:0000259" key="5">
    <source>
        <dbReference type="PROSITE" id="PS50893"/>
    </source>
</evidence>
<dbReference type="EMBL" id="JAQFWQ010000045">
    <property type="protein sequence ID" value="MDA2812253.1"/>
    <property type="molecule type" value="Genomic_DNA"/>
</dbReference>
<dbReference type="Pfam" id="PF00005">
    <property type="entry name" value="ABC_tran"/>
    <property type="match status" value="2"/>
</dbReference>
<keyword evidence="2" id="KW-0547">Nucleotide-binding</keyword>
<dbReference type="Proteomes" id="UP001527866">
    <property type="component" value="Unassembled WGS sequence"/>
</dbReference>
<dbReference type="InterPro" id="IPR050611">
    <property type="entry name" value="ABCF"/>
</dbReference>
<reference evidence="6 7" key="1">
    <citation type="submission" date="2023-01" db="EMBL/GenBank/DDBJ databases">
        <title>Draft genome sequence of Nocardiopsis sp. RSe5-2 isolated from halophytes.</title>
        <authorList>
            <person name="Duangmal K."/>
            <person name="Chantavorakit T."/>
        </authorList>
    </citation>
    <scope>NUCLEOTIDE SEQUENCE [LARGE SCALE GENOMIC DNA]</scope>
    <source>
        <strain evidence="6 7">RSe5-2</strain>
    </source>
</reference>
<feature type="domain" description="ABC transporter" evidence="5">
    <location>
        <begin position="2"/>
        <end position="255"/>
    </location>
</feature>
<dbReference type="PROSITE" id="PS50893">
    <property type="entry name" value="ABC_TRANSPORTER_2"/>
    <property type="match status" value="2"/>
</dbReference>
<comment type="caution">
    <text evidence="6">The sequence shown here is derived from an EMBL/GenBank/DDBJ whole genome shotgun (WGS) entry which is preliminary data.</text>
</comment>
<keyword evidence="7" id="KW-1185">Reference proteome</keyword>
<organism evidence="6 7">
    <name type="scientific">Nocardiopsis endophytica</name>
    <dbReference type="NCBI Taxonomy" id="3018445"/>
    <lineage>
        <taxon>Bacteria</taxon>
        <taxon>Bacillati</taxon>
        <taxon>Actinomycetota</taxon>
        <taxon>Actinomycetes</taxon>
        <taxon>Streptosporangiales</taxon>
        <taxon>Nocardiopsidaceae</taxon>
        <taxon>Nocardiopsis</taxon>
    </lineage>
</organism>
<sequence length="542" mass="58481">MLSARDLAKAYGARPVLDGLRLDVAPGQRLGLVGENGAGKSTLLSLLAGTADPDAGSVTRPRDTGYLAQEPPFTETTTLGDAVAEALSEPRAAERELTACARALEDGGEAAQRAYAAALERAEALDAWDADRRAELVLAGLGLDDVESDRPVSAMSGGQRSRLALAALLIRRPRALILDEPTNHLDDEAVAFLEGFLSDLPGAVVLASHDRAFLDAVCTGLLDLDPSSEQGPTYYGGAYTFYLEEKRKAYQRWEQRFRDEQEELRALRTSVDVTARQVAPGRPLGNNSKMLYDFKGARVQKQLSRRVRNAQRRLDELESTQVRRPPKPLSFSGTLTGGAAAGGGAALSARGLEVPGRLRLDRLDLLPDGRLLVTGPNGAGKSTLLHVLAGRIAPVSGSVEVRGGTRVALLEQDVEFPDPERTPREIYTAELARLNEEGVLRVADAPSLDELGLMARRDVRRPVGELSVGQRRRLALALMVASAPHVLLLDEPTNHISLALSEELEEALKTAPGAVAVASHDRWLRRTWEGDHLYLENGAPVR</sequence>
<dbReference type="SMART" id="SM00382">
    <property type="entry name" value="AAA"/>
    <property type="match status" value="2"/>
</dbReference>
<feature type="coiled-coil region" evidence="4">
    <location>
        <begin position="243"/>
        <end position="270"/>
    </location>
</feature>
<dbReference type="SUPFAM" id="SSF52540">
    <property type="entry name" value="P-loop containing nucleoside triphosphate hydrolases"/>
    <property type="match status" value="2"/>
</dbReference>
<dbReference type="PROSITE" id="PS00211">
    <property type="entry name" value="ABC_TRANSPORTER_1"/>
    <property type="match status" value="2"/>
</dbReference>
<gene>
    <name evidence="6" type="ORF">O4J56_16535</name>
</gene>
<accession>A0ABT4U5L8</accession>
<evidence type="ECO:0000256" key="4">
    <source>
        <dbReference type="SAM" id="Coils"/>
    </source>
</evidence>